<protein>
    <submittedName>
        <fullName evidence="2">Uncharacterized protein</fullName>
    </submittedName>
</protein>
<evidence type="ECO:0000313" key="2">
    <source>
        <dbReference type="EMBL" id="KAF2086489.1"/>
    </source>
</evidence>
<feature type="region of interest" description="Disordered" evidence="1">
    <location>
        <begin position="60"/>
        <end position="87"/>
    </location>
</feature>
<gene>
    <name evidence="2" type="ORF">K490DRAFT_66681</name>
</gene>
<name>A0A9P4LWH5_9PEZI</name>
<dbReference type="EMBL" id="ML978724">
    <property type="protein sequence ID" value="KAF2086489.1"/>
    <property type="molecule type" value="Genomic_DNA"/>
</dbReference>
<dbReference type="Proteomes" id="UP000799776">
    <property type="component" value="Unassembled WGS sequence"/>
</dbReference>
<keyword evidence="3" id="KW-1185">Reference proteome</keyword>
<comment type="caution">
    <text evidence="2">The sequence shown here is derived from an EMBL/GenBank/DDBJ whole genome shotgun (WGS) entry which is preliminary data.</text>
</comment>
<feature type="region of interest" description="Disordered" evidence="1">
    <location>
        <begin position="162"/>
        <end position="184"/>
    </location>
</feature>
<evidence type="ECO:0000313" key="3">
    <source>
        <dbReference type="Proteomes" id="UP000799776"/>
    </source>
</evidence>
<evidence type="ECO:0000256" key="1">
    <source>
        <dbReference type="SAM" id="MobiDB-lite"/>
    </source>
</evidence>
<sequence>MALNLSEFQVSAIYLTKRFTKSCQSLHTVSTTATTDSDEWTDDGYNSSGSIADFMRPRAFRPSSRSQWRNSAAASPSRPSLTRPKTESNLRHFRLSAAGVDQPQQKLVPKKKKAKLLPLTPIPGSPALQNEDQKIAKKRFSTAYPPVAPSFGDSWRMLKSKNSQVRPQNEAPPIWINEPPKRSDQKAVRVQEKVPEPALARARTQLESPEKCRPWSYLHHAHPLRSNPIHMDVKDKPDLDKLFTSAENLWQKRIVKRKPVPVGYF</sequence>
<feature type="compositionally biased region" description="Low complexity" evidence="1">
    <location>
        <begin position="69"/>
        <end position="83"/>
    </location>
</feature>
<reference evidence="2" key="1">
    <citation type="journal article" date="2020" name="Stud. Mycol.">
        <title>101 Dothideomycetes genomes: a test case for predicting lifestyles and emergence of pathogens.</title>
        <authorList>
            <person name="Haridas S."/>
            <person name="Albert R."/>
            <person name="Binder M."/>
            <person name="Bloem J."/>
            <person name="Labutti K."/>
            <person name="Salamov A."/>
            <person name="Andreopoulos B."/>
            <person name="Baker S."/>
            <person name="Barry K."/>
            <person name="Bills G."/>
            <person name="Bluhm B."/>
            <person name="Cannon C."/>
            <person name="Castanera R."/>
            <person name="Culley D."/>
            <person name="Daum C."/>
            <person name="Ezra D."/>
            <person name="Gonzalez J."/>
            <person name="Henrissat B."/>
            <person name="Kuo A."/>
            <person name="Liang C."/>
            <person name="Lipzen A."/>
            <person name="Lutzoni F."/>
            <person name="Magnuson J."/>
            <person name="Mondo S."/>
            <person name="Nolan M."/>
            <person name="Ohm R."/>
            <person name="Pangilinan J."/>
            <person name="Park H.-J."/>
            <person name="Ramirez L."/>
            <person name="Alfaro M."/>
            <person name="Sun H."/>
            <person name="Tritt A."/>
            <person name="Yoshinaga Y."/>
            <person name="Zwiers L.-H."/>
            <person name="Turgeon B."/>
            <person name="Goodwin S."/>
            <person name="Spatafora J."/>
            <person name="Crous P."/>
            <person name="Grigoriev I."/>
        </authorList>
    </citation>
    <scope>NUCLEOTIDE SEQUENCE</scope>
    <source>
        <strain evidence="2">CBS 121410</strain>
    </source>
</reference>
<accession>A0A9P4LWH5</accession>
<dbReference type="AlphaFoldDB" id="A0A9P4LWH5"/>
<proteinExistence type="predicted"/>
<organism evidence="2 3">
    <name type="scientific">Saccharata proteae CBS 121410</name>
    <dbReference type="NCBI Taxonomy" id="1314787"/>
    <lineage>
        <taxon>Eukaryota</taxon>
        <taxon>Fungi</taxon>
        <taxon>Dikarya</taxon>
        <taxon>Ascomycota</taxon>
        <taxon>Pezizomycotina</taxon>
        <taxon>Dothideomycetes</taxon>
        <taxon>Dothideomycetes incertae sedis</taxon>
        <taxon>Botryosphaeriales</taxon>
        <taxon>Saccharataceae</taxon>
        <taxon>Saccharata</taxon>
    </lineage>
</organism>